<dbReference type="AlphaFoldDB" id="A0A2A6BNE7"/>
<organism evidence="1 2">
    <name type="scientific">Pristionchus pacificus</name>
    <name type="common">Parasitic nematode worm</name>
    <dbReference type="NCBI Taxonomy" id="54126"/>
    <lineage>
        <taxon>Eukaryota</taxon>
        <taxon>Metazoa</taxon>
        <taxon>Ecdysozoa</taxon>
        <taxon>Nematoda</taxon>
        <taxon>Chromadorea</taxon>
        <taxon>Rhabditida</taxon>
        <taxon>Rhabditina</taxon>
        <taxon>Diplogasteromorpha</taxon>
        <taxon>Diplogasteroidea</taxon>
        <taxon>Neodiplogasteridae</taxon>
        <taxon>Pristionchus</taxon>
    </lineage>
</organism>
<evidence type="ECO:0000313" key="2">
    <source>
        <dbReference type="Proteomes" id="UP000005239"/>
    </source>
</evidence>
<gene>
    <name evidence="1" type="primary">WBGene00282446</name>
</gene>
<accession>A0A8R1Z2Q1</accession>
<accession>A0A2A6BNE7</accession>
<dbReference type="Proteomes" id="UP000005239">
    <property type="component" value="Unassembled WGS sequence"/>
</dbReference>
<reference evidence="1" key="2">
    <citation type="submission" date="2022-06" db="UniProtKB">
        <authorList>
            <consortium name="EnsemblMetazoa"/>
        </authorList>
    </citation>
    <scope>IDENTIFICATION</scope>
    <source>
        <strain evidence="1">PS312</strain>
    </source>
</reference>
<keyword evidence="2" id="KW-1185">Reference proteome</keyword>
<evidence type="ECO:0000313" key="1">
    <source>
        <dbReference type="EnsemblMetazoa" id="PPA44077.1"/>
    </source>
</evidence>
<dbReference type="EnsemblMetazoa" id="PPA44077.1">
    <property type="protein sequence ID" value="PPA44077.1"/>
    <property type="gene ID" value="WBGene00282446"/>
</dbReference>
<reference evidence="2" key="1">
    <citation type="journal article" date="2008" name="Nat. Genet.">
        <title>The Pristionchus pacificus genome provides a unique perspective on nematode lifestyle and parasitism.</title>
        <authorList>
            <person name="Dieterich C."/>
            <person name="Clifton S.W."/>
            <person name="Schuster L.N."/>
            <person name="Chinwalla A."/>
            <person name="Delehaunty K."/>
            <person name="Dinkelacker I."/>
            <person name="Fulton L."/>
            <person name="Fulton R."/>
            <person name="Godfrey J."/>
            <person name="Minx P."/>
            <person name="Mitreva M."/>
            <person name="Roeseler W."/>
            <person name="Tian H."/>
            <person name="Witte H."/>
            <person name="Yang S.P."/>
            <person name="Wilson R.K."/>
            <person name="Sommer R.J."/>
        </authorList>
    </citation>
    <scope>NUCLEOTIDE SEQUENCE [LARGE SCALE GENOMIC DNA]</scope>
    <source>
        <strain evidence="2">PS312</strain>
    </source>
</reference>
<proteinExistence type="predicted"/>
<name>A0A2A6BNE7_PRIPA</name>
<sequence>MLFTASSSFWSLACSSDGCGASTAVFGILHCTGALALIKQWFDLHSVYHTNISIGPDQTDTE</sequence>
<protein>
    <submittedName>
        <fullName evidence="1">Uncharacterized protein</fullName>
    </submittedName>
</protein>